<comment type="function">
    <text evidence="1">Exerts its effect at some terminal stage of cytochrome c oxidase synthesis, probably by being involved in the insertion of the copper B into subunit I.</text>
</comment>
<gene>
    <name evidence="12" type="ORF">ACFO4O_00585</name>
</gene>
<keyword evidence="9 11" id="KW-0472">Membrane</keyword>
<protein>
    <recommendedName>
        <fullName evidence="4">Cytochrome c oxidase assembly protein CtaG</fullName>
    </recommendedName>
</protein>
<dbReference type="SUPFAM" id="SSF110111">
    <property type="entry name" value="Ctag/Cox11"/>
    <property type="match status" value="1"/>
</dbReference>
<proteinExistence type="inferred from homology"/>
<evidence type="ECO:0000256" key="5">
    <source>
        <dbReference type="ARBA" id="ARBA00022692"/>
    </source>
</evidence>
<dbReference type="EMBL" id="JBHSGU010000001">
    <property type="protein sequence ID" value="MFC4698654.1"/>
    <property type="molecule type" value="Genomic_DNA"/>
</dbReference>
<keyword evidence="13" id="KW-1185">Reference proteome</keyword>
<sequence length="213" mass="23392">MTNKQTTENKAELSSAESAVQSASTAPQSHGKTVGKLILVVVGMFGFGFALVPLYDVLCDALGINGKTSNEVAVYEAVEIDTSRTITVEFITRTNTGMPWEFKAQTKRVEVNPGEMSEVAFYVRNPVNRNIIAQAIPSVSPGTAALYVNKTECFCFKHQPLKAGEEAVMPMTFYIDPQLPDDITFFTLQYTLYDITENADEAEVVAMNSGLRR</sequence>
<evidence type="ECO:0000256" key="7">
    <source>
        <dbReference type="ARBA" id="ARBA00022989"/>
    </source>
</evidence>
<evidence type="ECO:0000256" key="1">
    <source>
        <dbReference type="ARBA" id="ARBA00004007"/>
    </source>
</evidence>
<evidence type="ECO:0000256" key="2">
    <source>
        <dbReference type="ARBA" id="ARBA00004382"/>
    </source>
</evidence>
<dbReference type="NCBIfam" id="NF003465">
    <property type="entry name" value="PRK05089.1"/>
    <property type="match status" value="1"/>
</dbReference>
<feature type="region of interest" description="Disordered" evidence="10">
    <location>
        <begin position="1"/>
        <end position="29"/>
    </location>
</feature>
<keyword evidence="8" id="KW-0186">Copper</keyword>
<dbReference type="Proteomes" id="UP001595897">
    <property type="component" value="Unassembled WGS sequence"/>
</dbReference>
<dbReference type="PANTHER" id="PTHR21320">
    <property type="entry name" value="CYTOCHROME C OXIDASE ASSEMBLY PROTEIN COX11-RELATED"/>
    <property type="match status" value="1"/>
</dbReference>
<keyword evidence="5 11" id="KW-0812">Transmembrane</keyword>
<evidence type="ECO:0000256" key="4">
    <source>
        <dbReference type="ARBA" id="ARBA00015384"/>
    </source>
</evidence>
<evidence type="ECO:0000256" key="6">
    <source>
        <dbReference type="ARBA" id="ARBA00022968"/>
    </source>
</evidence>
<dbReference type="PANTHER" id="PTHR21320:SF3">
    <property type="entry name" value="CYTOCHROME C OXIDASE ASSEMBLY PROTEIN COX11, MITOCHONDRIAL-RELATED"/>
    <property type="match status" value="1"/>
</dbReference>
<name>A0ABV9LR13_9ALTE</name>
<dbReference type="RefSeq" id="WP_382405271.1">
    <property type="nucleotide sequence ID" value="NZ_JBHSGU010000001.1"/>
</dbReference>
<evidence type="ECO:0000313" key="13">
    <source>
        <dbReference type="Proteomes" id="UP001595897"/>
    </source>
</evidence>
<reference evidence="13" key="1">
    <citation type="journal article" date="2019" name="Int. J. Syst. Evol. Microbiol.">
        <title>The Global Catalogue of Microorganisms (GCM) 10K type strain sequencing project: providing services to taxonomists for standard genome sequencing and annotation.</title>
        <authorList>
            <consortium name="The Broad Institute Genomics Platform"/>
            <consortium name="The Broad Institute Genome Sequencing Center for Infectious Disease"/>
            <person name="Wu L."/>
            <person name="Ma J."/>
        </authorList>
    </citation>
    <scope>NUCLEOTIDE SEQUENCE [LARGE SCALE GENOMIC DNA]</scope>
    <source>
        <strain evidence="13">KACC 12507</strain>
    </source>
</reference>
<keyword evidence="6" id="KW-0735">Signal-anchor</keyword>
<evidence type="ECO:0000256" key="10">
    <source>
        <dbReference type="SAM" id="MobiDB-lite"/>
    </source>
</evidence>
<dbReference type="Gene3D" id="2.60.370.10">
    <property type="entry name" value="Ctag/Cox11"/>
    <property type="match status" value="1"/>
</dbReference>
<dbReference type="InterPro" id="IPR007533">
    <property type="entry name" value="Cyt_c_oxidase_assmbl_CtaG"/>
</dbReference>
<dbReference type="PIRSF" id="PIRSF005413">
    <property type="entry name" value="COX11"/>
    <property type="match status" value="1"/>
</dbReference>
<keyword evidence="7 11" id="KW-1133">Transmembrane helix</keyword>
<comment type="similarity">
    <text evidence="3">Belongs to the COX11/CtaG family.</text>
</comment>
<evidence type="ECO:0000256" key="11">
    <source>
        <dbReference type="SAM" id="Phobius"/>
    </source>
</evidence>
<comment type="subcellular location">
    <subcellularLocation>
        <location evidence="2">Cell inner membrane</location>
        <topology evidence="2">Single-pass type II membrane protein</topology>
        <orientation evidence="2">Periplasmic side</orientation>
    </subcellularLocation>
</comment>
<evidence type="ECO:0000256" key="3">
    <source>
        <dbReference type="ARBA" id="ARBA00009620"/>
    </source>
</evidence>
<feature type="compositionally biased region" description="Polar residues" evidence="10">
    <location>
        <begin position="15"/>
        <end position="29"/>
    </location>
</feature>
<evidence type="ECO:0000256" key="9">
    <source>
        <dbReference type="ARBA" id="ARBA00023136"/>
    </source>
</evidence>
<dbReference type="Pfam" id="PF04442">
    <property type="entry name" value="CtaG_Cox11"/>
    <property type="match status" value="1"/>
</dbReference>
<organism evidence="12 13">
    <name type="scientific">Glaciecola siphonariae</name>
    <dbReference type="NCBI Taxonomy" id="521012"/>
    <lineage>
        <taxon>Bacteria</taxon>
        <taxon>Pseudomonadati</taxon>
        <taxon>Pseudomonadota</taxon>
        <taxon>Gammaproteobacteria</taxon>
        <taxon>Alteromonadales</taxon>
        <taxon>Alteromonadaceae</taxon>
        <taxon>Glaciecola</taxon>
    </lineage>
</organism>
<dbReference type="InterPro" id="IPR023471">
    <property type="entry name" value="CtaG/Cox11_dom_sf"/>
</dbReference>
<evidence type="ECO:0000313" key="12">
    <source>
        <dbReference type="EMBL" id="MFC4698654.1"/>
    </source>
</evidence>
<evidence type="ECO:0000256" key="8">
    <source>
        <dbReference type="ARBA" id="ARBA00023008"/>
    </source>
</evidence>
<comment type="caution">
    <text evidence="12">The sequence shown here is derived from an EMBL/GenBank/DDBJ whole genome shotgun (WGS) entry which is preliminary data.</text>
</comment>
<accession>A0ABV9LR13</accession>
<feature type="transmembrane region" description="Helical" evidence="11">
    <location>
        <begin position="37"/>
        <end position="55"/>
    </location>
</feature>